<protein>
    <submittedName>
        <fullName evidence="1">Uncharacterized protein</fullName>
    </submittedName>
</protein>
<dbReference type="Proteomes" id="UP000831701">
    <property type="component" value="Chromosome 8"/>
</dbReference>
<gene>
    <name evidence="1" type="ORF">L3Q82_025870</name>
</gene>
<sequence>MLQKKKRKVFFKRWFWPPQSPDLSPTELVWDELDRSVRKAHVPQISSLLLMNLRKLGMQFLAHTLKNLWNECQSLSKKNSNT</sequence>
<organism evidence="1 2">
    <name type="scientific">Scortum barcoo</name>
    <name type="common">barcoo grunter</name>
    <dbReference type="NCBI Taxonomy" id="214431"/>
    <lineage>
        <taxon>Eukaryota</taxon>
        <taxon>Metazoa</taxon>
        <taxon>Chordata</taxon>
        <taxon>Craniata</taxon>
        <taxon>Vertebrata</taxon>
        <taxon>Euteleostomi</taxon>
        <taxon>Actinopterygii</taxon>
        <taxon>Neopterygii</taxon>
        <taxon>Teleostei</taxon>
        <taxon>Neoteleostei</taxon>
        <taxon>Acanthomorphata</taxon>
        <taxon>Eupercaria</taxon>
        <taxon>Centrarchiformes</taxon>
        <taxon>Terapontoidei</taxon>
        <taxon>Terapontidae</taxon>
        <taxon>Scortum</taxon>
    </lineage>
</organism>
<evidence type="ECO:0000313" key="1">
    <source>
        <dbReference type="EMBL" id="KAI3368888.1"/>
    </source>
</evidence>
<dbReference type="EMBL" id="CM041538">
    <property type="protein sequence ID" value="KAI3368888.1"/>
    <property type="molecule type" value="Genomic_DNA"/>
</dbReference>
<proteinExistence type="predicted"/>
<keyword evidence="2" id="KW-1185">Reference proteome</keyword>
<evidence type="ECO:0000313" key="2">
    <source>
        <dbReference type="Proteomes" id="UP000831701"/>
    </source>
</evidence>
<name>A0ACB8WQD2_9TELE</name>
<comment type="caution">
    <text evidence="1">The sequence shown here is derived from an EMBL/GenBank/DDBJ whole genome shotgun (WGS) entry which is preliminary data.</text>
</comment>
<accession>A0ACB8WQD2</accession>
<reference evidence="1" key="1">
    <citation type="submission" date="2022-04" db="EMBL/GenBank/DDBJ databases">
        <title>Jade perch genome.</title>
        <authorList>
            <person name="Chao B."/>
        </authorList>
    </citation>
    <scope>NUCLEOTIDE SEQUENCE</scope>
    <source>
        <strain evidence="1">CB-2022</strain>
    </source>
</reference>